<dbReference type="InterPro" id="IPR018422">
    <property type="entry name" value="Cation/H_exchanger_CPA1"/>
</dbReference>
<evidence type="ECO:0000256" key="3">
    <source>
        <dbReference type="ARBA" id="ARBA00022475"/>
    </source>
</evidence>
<dbReference type="GO" id="GO:0015385">
    <property type="term" value="F:sodium:proton antiporter activity"/>
    <property type="evidence" value="ECO:0007669"/>
    <property type="project" value="InterPro"/>
</dbReference>
<evidence type="ECO:0000256" key="1">
    <source>
        <dbReference type="ARBA" id="ARBA00004651"/>
    </source>
</evidence>
<feature type="domain" description="Cation/H+ exchanger transmembrane" evidence="11">
    <location>
        <begin position="13"/>
        <end position="450"/>
    </location>
</feature>
<feature type="transmembrane region" description="Helical" evidence="10">
    <location>
        <begin position="181"/>
        <end position="202"/>
    </location>
</feature>
<keyword evidence="4 10" id="KW-0812">Transmembrane</keyword>
<evidence type="ECO:0000256" key="7">
    <source>
        <dbReference type="ARBA" id="ARBA00023065"/>
    </source>
</evidence>
<feature type="transmembrane region" description="Helical" evidence="10">
    <location>
        <begin position="80"/>
        <end position="105"/>
    </location>
</feature>
<gene>
    <name evidence="12" type="ORF">G6045_03435</name>
</gene>
<evidence type="ECO:0000256" key="5">
    <source>
        <dbReference type="ARBA" id="ARBA00022989"/>
    </source>
</evidence>
<comment type="caution">
    <text evidence="12">The sequence shown here is derived from an EMBL/GenBank/DDBJ whole genome shotgun (WGS) entry which is preliminary data.</text>
</comment>
<keyword evidence="2" id="KW-0813">Transport</keyword>
<dbReference type="RefSeq" id="WP_165330260.1">
    <property type="nucleotide sequence ID" value="NZ_JAAKZW010000005.1"/>
</dbReference>
<dbReference type="GO" id="GO:0098719">
    <property type="term" value="P:sodium ion import across plasma membrane"/>
    <property type="evidence" value="ECO:0007669"/>
    <property type="project" value="TreeGrafter"/>
</dbReference>
<dbReference type="GO" id="GO:0005886">
    <property type="term" value="C:plasma membrane"/>
    <property type="evidence" value="ECO:0007669"/>
    <property type="project" value="UniProtKB-SubCell"/>
</dbReference>
<organism evidence="12 13">
    <name type="scientific">Streptomyces mesophilus</name>
    <dbReference type="NCBI Taxonomy" id="1775132"/>
    <lineage>
        <taxon>Bacteria</taxon>
        <taxon>Bacillati</taxon>
        <taxon>Actinomycetota</taxon>
        <taxon>Actinomycetes</taxon>
        <taxon>Kitasatosporales</taxon>
        <taxon>Streptomycetaceae</taxon>
        <taxon>Streptomyces</taxon>
    </lineage>
</organism>
<name>A0A6G4XBX5_9ACTN</name>
<keyword evidence="3" id="KW-1003">Cell membrane</keyword>
<feature type="transmembrane region" description="Helical" evidence="10">
    <location>
        <begin position="302"/>
        <end position="325"/>
    </location>
</feature>
<dbReference type="Pfam" id="PF00999">
    <property type="entry name" value="Na_H_Exchanger"/>
    <property type="match status" value="1"/>
</dbReference>
<accession>A0A6G4XBX5</accession>
<evidence type="ECO:0000256" key="9">
    <source>
        <dbReference type="ARBA" id="ARBA00023201"/>
    </source>
</evidence>
<sequence length="587" mass="62724">MEFTLVAVLGVISIVAVAAFSERLGLAAPLSLVLVGIGLSFIPGVPHPDVEPELILAGVLPPLLYSAAVNMPVTDFRRNLGAISGLAVTLVALSTLGAGVLFHWLLPEIGWPAAFALGAVISPTDAVAATSVGKRLGLPNRLLTVLEGEGLVNDASALVLLRTAVAAFAGSFSIWATVGEFLYAVVVAVAVGLVVGLVNVRLRALLNDAVLNTAISFVVPFLAYLPAEELNASGVLAVVIAGLVTGHQSPRYLRANDRIAESTNWHTAAFLLESGMFLLMGLSVKTLVDEVRAEDLSVSRALLIGLVAAAFVMLARMLFIVPLVAGMRRDVAKASQSKERIEALQQVLKNPDDNPDFAERMRNLPEKRIEGFRKRVTKKSADIEFTVNQYFGARGGLILGWAGMRGAITVAAAQTLPEDTPDRAQLILIAFVVAATTLLLQGLTLPMVIRKVGVPEDDPQQLREEGARLMNSLGESATDFLENPALTDKAGEPYPQRLIEFVRTDARVEAQRKAGDGRKTGDGAPSRYEAGSRDQFLELRLRVLAVQREELLKARSSGTYSSLTLGKAQHVLDVDAARFEQLESSGH</sequence>
<keyword evidence="8 10" id="KW-0472">Membrane</keyword>
<dbReference type="GO" id="GO:0015386">
    <property type="term" value="F:potassium:proton antiporter activity"/>
    <property type="evidence" value="ECO:0007669"/>
    <property type="project" value="TreeGrafter"/>
</dbReference>
<evidence type="ECO:0000256" key="6">
    <source>
        <dbReference type="ARBA" id="ARBA00023053"/>
    </source>
</evidence>
<dbReference type="InterPro" id="IPR006153">
    <property type="entry name" value="Cation/H_exchanger_TM"/>
</dbReference>
<evidence type="ECO:0000256" key="4">
    <source>
        <dbReference type="ARBA" id="ARBA00022692"/>
    </source>
</evidence>
<evidence type="ECO:0000256" key="2">
    <source>
        <dbReference type="ARBA" id="ARBA00022448"/>
    </source>
</evidence>
<keyword evidence="6" id="KW-0915">Sodium</keyword>
<keyword evidence="9" id="KW-0739">Sodium transport</keyword>
<evidence type="ECO:0000313" key="13">
    <source>
        <dbReference type="Proteomes" id="UP000481109"/>
    </source>
</evidence>
<evidence type="ECO:0000256" key="10">
    <source>
        <dbReference type="SAM" id="Phobius"/>
    </source>
</evidence>
<dbReference type="PANTHER" id="PTHR10110:SF86">
    <property type="entry name" value="SODIUM_HYDROGEN EXCHANGER 7"/>
    <property type="match status" value="1"/>
</dbReference>
<protein>
    <submittedName>
        <fullName evidence="12">Sodium:proton antiporter</fullName>
    </submittedName>
</protein>
<feature type="transmembrane region" description="Helical" evidence="10">
    <location>
        <begin position="54"/>
        <end position="73"/>
    </location>
</feature>
<dbReference type="AlphaFoldDB" id="A0A6G4XBX5"/>
<evidence type="ECO:0000259" key="11">
    <source>
        <dbReference type="Pfam" id="PF00999"/>
    </source>
</evidence>
<evidence type="ECO:0000313" key="12">
    <source>
        <dbReference type="EMBL" id="NGO74743.1"/>
    </source>
</evidence>
<keyword evidence="13" id="KW-1185">Reference proteome</keyword>
<reference evidence="12 13" key="1">
    <citation type="submission" date="2020-02" db="EMBL/GenBank/DDBJ databases">
        <title>Whole-genome analyses of novel actinobacteria.</title>
        <authorList>
            <person name="Sahin N."/>
            <person name="Tokatli A."/>
        </authorList>
    </citation>
    <scope>NUCLEOTIDE SEQUENCE [LARGE SCALE GENOMIC DNA]</scope>
    <source>
        <strain evidence="12 13">YC504</strain>
    </source>
</reference>
<dbReference type="Proteomes" id="UP000481109">
    <property type="component" value="Unassembled WGS sequence"/>
</dbReference>
<dbReference type="EMBL" id="JAAKZW010000005">
    <property type="protein sequence ID" value="NGO74743.1"/>
    <property type="molecule type" value="Genomic_DNA"/>
</dbReference>
<feature type="transmembrane region" description="Helical" evidence="10">
    <location>
        <begin position="265"/>
        <end position="282"/>
    </location>
</feature>
<feature type="transmembrane region" description="Helical" evidence="10">
    <location>
        <begin position="426"/>
        <end position="449"/>
    </location>
</feature>
<dbReference type="GO" id="GO:0051453">
    <property type="term" value="P:regulation of intracellular pH"/>
    <property type="evidence" value="ECO:0007669"/>
    <property type="project" value="TreeGrafter"/>
</dbReference>
<keyword evidence="5 10" id="KW-1133">Transmembrane helix</keyword>
<dbReference type="PANTHER" id="PTHR10110">
    <property type="entry name" value="SODIUM/HYDROGEN EXCHANGER"/>
    <property type="match status" value="1"/>
</dbReference>
<feature type="transmembrane region" description="Helical" evidence="10">
    <location>
        <begin position="209"/>
        <end position="227"/>
    </location>
</feature>
<keyword evidence="7" id="KW-0406">Ion transport</keyword>
<dbReference type="Gene3D" id="6.10.140.1330">
    <property type="match status" value="1"/>
</dbReference>
<feature type="transmembrane region" description="Helical" evidence="10">
    <location>
        <begin position="233"/>
        <end position="253"/>
    </location>
</feature>
<evidence type="ECO:0000256" key="8">
    <source>
        <dbReference type="ARBA" id="ARBA00023136"/>
    </source>
</evidence>
<proteinExistence type="predicted"/>
<comment type="subcellular location">
    <subcellularLocation>
        <location evidence="1">Cell membrane</location>
        <topology evidence="1">Multi-pass membrane protein</topology>
    </subcellularLocation>
</comment>